<evidence type="ECO:0000259" key="3">
    <source>
        <dbReference type="Pfam" id="PF25547"/>
    </source>
</evidence>
<feature type="region of interest" description="Disordered" evidence="2">
    <location>
        <begin position="2952"/>
        <end position="3002"/>
    </location>
</feature>
<feature type="compositionally biased region" description="Basic and acidic residues" evidence="2">
    <location>
        <begin position="802"/>
        <end position="841"/>
    </location>
</feature>
<feature type="domain" description="Outer membrane channel protein CpnT-like N-terminal" evidence="3">
    <location>
        <begin position="11"/>
        <end position="137"/>
    </location>
</feature>
<evidence type="ECO:0000256" key="1">
    <source>
        <dbReference type="ARBA" id="ARBA00022581"/>
    </source>
</evidence>
<feature type="region of interest" description="Disordered" evidence="2">
    <location>
        <begin position="4514"/>
        <end position="4549"/>
    </location>
</feature>
<feature type="compositionally biased region" description="Acidic residues" evidence="2">
    <location>
        <begin position="2335"/>
        <end position="2361"/>
    </location>
</feature>
<dbReference type="RefSeq" id="WP_067519417.1">
    <property type="nucleotide sequence ID" value="NZ_JABELX010000006.1"/>
</dbReference>
<feature type="compositionally biased region" description="Pro residues" evidence="2">
    <location>
        <begin position="6065"/>
        <end position="6077"/>
    </location>
</feature>
<comment type="caution">
    <text evidence="4">The sequence shown here is derived from an EMBL/GenBank/DDBJ whole genome shotgun (WGS) entry which is preliminary data.</text>
</comment>
<feature type="region of interest" description="Disordered" evidence="2">
    <location>
        <begin position="3816"/>
        <end position="3836"/>
    </location>
</feature>
<feature type="compositionally biased region" description="Acidic residues" evidence="2">
    <location>
        <begin position="1248"/>
        <end position="1258"/>
    </location>
</feature>
<name>A0A849C7K6_9NOCA</name>
<feature type="region of interest" description="Disordered" evidence="2">
    <location>
        <begin position="5847"/>
        <end position="6145"/>
    </location>
</feature>
<feature type="compositionally biased region" description="Basic and acidic residues" evidence="2">
    <location>
        <begin position="1041"/>
        <end position="1060"/>
    </location>
</feature>
<feature type="compositionally biased region" description="Pro residues" evidence="2">
    <location>
        <begin position="2283"/>
        <end position="2295"/>
    </location>
</feature>
<feature type="region of interest" description="Disordered" evidence="2">
    <location>
        <begin position="4171"/>
        <end position="4257"/>
    </location>
</feature>
<proteinExistence type="predicted"/>
<feature type="compositionally biased region" description="Basic and acidic residues" evidence="2">
    <location>
        <begin position="5552"/>
        <end position="5580"/>
    </location>
</feature>
<feature type="compositionally biased region" description="Pro residues" evidence="2">
    <location>
        <begin position="1350"/>
        <end position="1362"/>
    </location>
</feature>
<feature type="compositionally biased region" description="Polar residues" evidence="2">
    <location>
        <begin position="6086"/>
        <end position="6099"/>
    </location>
</feature>
<feature type="compositionally biased region" description="Low complexity" evidence="2">
    <location>
        <begin position="446"/>
        <end position="492"/>
    </location>
</feature>
<feature type="compositionally biased region" description="Basic and acidic residues" evidence="2">
    <location>
        <begin position="3694"/>
        <end position="3707"/>
    </location>
</feature>
<feature type="compositionally biased region" description="Low complexity" evidence="2">
    <location>
        <begin position="600"/>
        <end position="634"/>
    </location>
</feature>
<dbReference type="InterPro" id="IPR057746">
    <property type="entry name" value="CpnT-like_N"/>
</dbReference>
<feature type="compositionally biased region" description="Pro residues" evidence="2">
    <location>
        <begin position="6102"/>
        <end position="6112"/>
    </location>
</feature>
<feature type="compositionally biased region" description="Low complexity" evidence="2">
    <location>
        <begin position="4111"/>
        <end position="4128"/>
    </location>
</feature>
<feature type="compositionally biased region" description="Basic and acidic residues" evidence="2">
    <location>
        <begin position="2433"/>
        <end position="2444"/>
    </location>
</feature>
<feature type="compositionally biased region" description="Low complexity" evidence="2">
    <location>
        <begin position="5590"/>
        <end position="5601"/>
    </location>
</feature>
<feature type="compositionally biased region" description="Pro residues" evidence="2">
    <location>
        <begin position="6048"/>
        <end position="6059"/>
    </location>
</feature>
<feature type="region of interest" description="Disordered" evidence="2">
    <location>
        <begin position="999"/>
        <end position="1298"/>
    </location>
</feature>
<dbReference type="EMBL" id="JABELX010000006">
    <property type="protein sequence ID" value="NNH71857.1"/>
    <property type="molecule type" value="Genomic_DNA"/>
</dbReference>
<feature type="region of interest" description="Disordered" evidence="2">
    <location>
        <begin position="1526"/>
        <end position="1554"/>
    </location>
</feature>
<keyword evidence="5" id="KW-1185">Reference proteome</keyword>
<feature type="region of interest" description="Disordered" evidence="2">
    <location>
        <begin position="2173"/>
        <end position="2198"/>
    </location>
</feature>
<feature type="compositionally biased region" description="Pro residues" evidence="2">
    <location>
        <begin position="5908"/>
        <end position="6041"/>
    </location>
</feature>
<feature type="region of interest" description="Disordered" evidence="2">
    <location>
        <begin position="4103"/>
        <end position="4129"/>
    </location>
</feature>
<feature type="region of interest" description="Disordered" evidence="2">
    <location>
        <begin position="5257"/>
        <end position="5283"/>
    </location>
</feature>
<feature type="region of interest" description="Disordered" evidence="2">
    <location>
        <begin position="2122"/>
        <end position="2142"/>
    </location>
</feature>
<feature type="compositionally biased region" description="Pro residues" evidence="2">
    <location>
        <begin position="1203"/>
        <end position="1212"/>
    </location>
</feature>
<feature type="compositionally biased region" description="Basic and acidic residues" evidence="2">
    <location>
        <begin position="1281"/>
        <end position="1298"/>
    </location>
</feature>
<feature type="compositionally biased region" description="Polar residues" evidence="2">
    <location>
        <begin position="379"/>
        <end position="391"/>
    </location>
</feature>
<feature type="region of interest" description="Disordered" evidence="2">
    <location>
        <begin position="5535"/>
        <end position="5616"/>
    </location>
</feature>
<feature type="compositionally biased region" description="Basic and acidic residues" evidence="2">
    <location>
        <begin position="1219"/>
        <end position="1228"/>
    </location>
</feature>
<feature type="region of interest" description="Disordered" evidence="2">
    <location>
        <begin position="3687"/>
        <end position="3713"/>
    </location>
</feature>
<feature type="compositionally biased region" description="Polar residues" evidence="2">
    <location>
        <begin position="559"/>
        <end position="571"/>
    </location>
</feature>
<evidence type="ECO:0000313" key="4">
    <source>
        <dbReference type="EMBL" id="NNH71857.1"/>
    </source>
</evidence>
<feature type="compositionally biased region" description="Basic and acidic residues" evidence="2">
    <location>
        <begin position="1607"/>
        <end position="1616"/>
    </location>
</feature>
<feature type="compositionally biased region" description="Low complexity" evidence="2">
    <location>
        <begin position="645"/>
        <end position="657"/>
    </location>
</feature>
<feature type="region of interest" description="Disordered" evidence="2">
    <location>
        <begin position="4037"/>
        <end position="4056"/>
    </location>
</feature>
<feature type="compositionally biased region" description="Pro residues" evidence="2">
    <location>
        <begin position="758"/>
        <end position="776"/>
    </location>
</feature>
<feature type="region of interest" description="Disordered" evidence="2">
    <location>
        <begin position="2574"/>
        <end position="2605"/>
    </location>
</feature>
<sequence length="6271" mass="673551">MGDIPGYLKWLEWVAGSEWPHGDEDGMWALADDWRTAAADLREVLPYLDDAKYKTLTAYPSGEGVEEMTKLFDGLRTGDTSLEKMAEAFDQLAEGADGVGTEIDYAKLMMITSLALLAAEIAAAWIFPPTAPAVSAAAITITRMGIRAIAVRLMSAVARHVGGMRTWLQFLAKHVAIDFAIGVGQEVGIQAWQISQDHRKDLNLDQIVVAAASSAAGGAAAGPIGDKMGDWLGNRMKPWMSGALTGAGAGLVGGTVGVYAGAATQLGLDTLVHGKSWDESWGNFQNAATDWHSILGGAAPAGVLSGALTGASKAQATQYYHGRYPDIYRATPDLGGLNRIGNLPGVPPGGLGDPTPDGSAPPPSQAGGNDPGGSNDPGRNQSPGDSGNQNSGRGPGAGDDGGESRANAPSPGAGPGDTRAGVPGADDGAAPGDARTGEQGSGAGPDAGAPLGDSRAGLPDDGAGPGDSPAGAPSVGDGPGDAPGADQTADPGTPGQADSGGARTTGEADGDGSSRSTGEGEGGTGESGAAPGRSADRTDADTPTGSDDSAAPRAGGPQANPSGSSSTTDNVTGTTDSPTSTTPAVDSRVGAGPADAGTSTGLTPPIGAIPPAGTTGAPAATAGAATGGAAPARGGEVRPQPGTSPPARVSPAPAVTPLGDASRADQQQTPDDSDTHTGEQRADTPASPSDGDSRTAVRNSDSDDTNVGDASRAGAAQPHSGISPVEPSSNVQARTTDSEVAPRRTTEEDDTSLLADPGPVPPVPAPAPSAPDPSTPAGPTTGQSTNRRVDNENPSDDTSSDGDQRPDDQRQDDDQRADDSSRTDNDSRTNDDSRTEGDRNSRGPAQQALADIKAATDSESIRVPDRTVGPDGMYPEELVLAAGGEMRRFTDHDAMAQRMRDEGAYRRRRGEDDRIFALVVDSAADGASPRPYLMVHENGRITVREPGADAGQPFPPTIPQDLSTTHALLFDNAGKPIHALTDETRAHYARALLRRLEEDAADDETPPAPDEEPQQPRPDEEETRQPQPDEDGARQPQPDEGESRRPESDEGEVRQPRPGDEESPQPQPDGESRQPLPDEAESRQPQRDEEESRQPLPDEGETRQRQPDGDESRQSGPDENKVSRPEVDADESRTPVPGVGEPVAPATPRAESDLDSSGAGDESALPVVRGEGPVARNQLEEQSSPEQQVVPAAGDGGSKKPPSEPPVPPASPDEPADDGSPRKPRPDSDSDDSSVLEPSDILPPAGDDTTDATIDIDGESVPVRLAPDGTHRWRVVTPGDGENRTSSEDSTTPKRESALRRMWNRLRDKIYIRGHEGDNPKYPSGSGEDGRGQTALRDAVVNAPDLVGPDPTPAPPAPPPQGPVVRENPAAGGGDEFPNVVRILKESITFWQNRENIPILKHLSSRIATQAGEHMPLYTSDGDEYQPWITDGDPDAVRQGIVTTLENGLTTPEQARADLELLLSSVSDAELRRRILVDLAVDDLSTPEDVRTGLLDLLNTATDPELRERIIDSLYDNDLIDAAEAARLDRTPIPEQSTEVEPLPEPDAPPADESLTDMARRLGFDLPDEDPETVRRVLDEQQYRVLRAAGAIEGLGDAARRLHEEVSRPYSWRDADGTPGANDDGRSGTSVPIGEVSRSFFDDNPMGHFVHDLLNAMGENPGLRGTPGVNNGADPLPEWNKVGENPELGRDDGLPPYFQHALRRDQLVDELSTWTQMFGLDINDIDPSNPDPTLDRLRAANNDRAAGLADFAAAAADVLARADDPSGVGEPYGDQIARIPLGEGQPDLLVVIDGARGRDEVLADTLAAHPDLGTALRDGEVQVDYRQVRTDESGQTHLDQVDTPRVHHHRENLDGRELIVTMVRDGDGDWRAVPHTVEPVSDMPAAADGARDRGADPDPDAVPDAGMPRSPEELLREMGALARELGLDLDDLGISPDGVHPERLTDTVALQKILNALRASQIEALADFIRTNNDIQTFYDIAQRRAPLAQRLGLSEAELTPRAIADGLTDASQRKALRIQQIQDIAAYAKQLRGVDAAAVDAARDRLARQLGVKPEDLFPDKYVKNEAGRLVFEPDPSGLDAAKLRKLIFDLEQDGDPRLLRNALAEYAAALMAVDPYSEVPRGDRAADPRNADAEAPVHDTDALSGLRDIVADATPSRDPLDFPRAVADAVARAQARNGDEASPGAGDPTTRPQSGADWARLVGVDLAATDNETFRKVYEAYRDGRIDKHEGLSPADLAAAVDALRDEVGHRADQISALAKLAEEFHRLAQQGRLPGDGPATPDPPDGPTPAGPPSDSGPKSDGGDTGALPPHTAEPTAPQLDQSGQDKASEVDTVELDTSEVDTVELDTSEVDTLELETPESGPERPGAPTPSQGREPFGSDKSADGGAPPPTVPGADGGSQQPPIGPPGDGGPTDPPSEPPSGAGDSEGSDGRPRDNRDPLDDIRQFLAQPEVRDGGVDPVPLTDAEREYVRRLAAALGLEASFAGNRDPLGTLRELAEIARARGFLDDPDNAATMRYPDDFDPLTVDELHGGEDFWREADPELRQRIVAELRSMGLGYLTTVAPAITAGPDVAQLSPSGSDADPSSGNRAPQPHPTPTLVRGDADLASDLTRRLGLTDADVHPDSIDRTIAHLRYWNLLTAGAIEGLADSIARHEAATDAVHQRQIAATRDGWAQLLSIDSSALRPDSHARTLADLRAETMRRAEDIAALADSARTVPPDPTAGDTRKLVLDVDGERIPVTLRLDGNGTPRVSDPDNPSEGVLEPRPDNLPERLDTRHAELLNKLADPKQRFTLRERWELAKIEWQIAKRDGLLRQQLREQFSPSTFGYGGPYPKYPSGSGWDGEGQTALSDMAGITDPDASGTFNPARIAKEGFLMGRKRELIPLMNLLRRIPFLRWLATGRTPDEAGEHIPVLDEDGDEYQYWIDDADADLLAEMEEELKLAGLMDPDDTFFPATDSRELPSTNTPEIVAGESHSDPDGPSRSTDNGSEPIARTSQDEELLAAARAAGIRLPDTDPETVRRVLAEHEYRAMRRAAAIEGLAEAARRYIAEDARLPFLREVAFDDNDPLGRFLNELVAMDGGQTLLHWGGVNNGAEPGPHWADPREGELSDSENDGLREHFENALRRDQIQDERSVWAQLLGVDLTDLGPRDLTDLTADEVVRALLDLPQDQRLRLFSDLYIDFLSELVSGLPPDVLNPVLAQVDPADFRLHFPGMSAAELAEHLSSLSPEALEPFLGNMGEPTLARILADLDAGQLRELLAGRDPSDRAELLAGLDRADVIRIQQELSEARLRRTVDLLRQEIGDRADALAEFARVAAPHLRADADPERMRQLLDEWTGAHRGRPLGDGVVRMPDPDRGPDRLVVFDGHGDRDRLLADTLAAHPDLADAVNHGDAIVDYRAAWVDRTGELHVDTTDTPQVRHFHGEVDGHDVNVTLLRDGDAPWQPVPDIASESAGTDSLPIRDRTAAELRSELDRLAGELGIDPADPNLARTVADQLVANALRAAQVEGLADFARSAKDIETFATINAARDRLANRLGIDPRNPTPEAIADALTEPNRRNASQRQRIQDLTSYAKQLSGHINSDAVSAARDQLARRLGIAPELLRPGKYLMGDDPHFAAMGENRESNEHIYVPHADKKRIDPGALFDEIAQQLRTGNADRARQALEEFARALLELDPYTDVGGNRTADPRAGDGEVRVSDADSPGQLRDIVGDPAAFTDALADPTRQPGIDPAGPPRASRDWARIIGVDITDADAEQLAKVYGEYRDGKIEKHEGLTPEELTRLQAELRTELRQRARQLEELAALVEERQRRATEDAPAPTPPADDPGARIDAALQRESDLLDDAARQRRAVMDILAADSAAAVRERDAALAALRDAMVGLPVNEADVTSGRQRAADTVEGLRDTTMRVLDMPSRLAAIDALEAAATRFDDAVDRLAILDRAMATAMERDTLLTAGASLVTDRVGVVDGEPPVILVVGWTDTDAPQVWDQARQQHSELAELADQGVPVQRLIIDFDDQGRITVTRGDINPEVAEQSAEPPAAQRDSVDPLARFDASVRAADERFDELLRQTNERLDEVQRTIDAGFDELLREIESGPDEEGLESSASPDASPAAQQDSADPLARFDASVRAADERFDELLRQTNERLDEVQRTIDAGFDELLREIENGPDDDGPEPSAPPAGRPDSPPDTPSSGTARTPDTDTPDDSAGIPRTPGVDGALDTPAWGDTSPNAAGAQPDSQSAAAPGVRSLDSSADQVRDLLAQTEVGRRLLALLDNGPISERFDLAHEDGRAGELRRGELAVVTYTSGTDHVRQALVMAHESVHAQYLLDGRSAREEIRTLDRDAFIRAMIDEEVEANIRRIELAQELRDLGYDIRAEENTRRIEQKYLDTYARGVSEAAMTPFVLRDPSMAMDPDATHAFARDLAAAAIRADITALASDSGQTYADFYGAAWDRLNTPVDEDGPRTHSPTTAEAADRLRNAALRQQAARLRTEQAAAELADAATALGLDPTADPNSLREAANQRREQLSDEPAADTTPELRRLDHDLRTLADLADQYELARFEVQQRSDELAADAARDVLTAMPPAEGQLLGDHVALIPGAPDRLVVAAPPGEHQRVLDEVARNPEAAHRISRAGEPERIAVETDRNGRVRVDSDDLPQATPTNRVAEIDPEFLAATATAARVDRLLGVLADLPAGQWASQTLHDLGVQVVHRSDAPPRFFPARDTLVLDPGMTDGEYLLAMVHAAIHADIAHRDPVSAAQRRMQSSREDYVRRMVAAESRAYALEVVVARQLRAAGYDLPVSPLEQIYTDAFDAARADVENAIPDTPVAELDRIANQAGLQALRPVLADHRPADSESYAESYGRAWDVAHGVRSFADRVDDALASGIAAREVRGEPAGARWTERITFNNGTVLDRVIMLTGPRRDAELDARYADAEELAMLVGRAVGANVPQVHRHRSTVLYLEPMSGTVVSDKFVNAHEMYLDEPGARELGLLNVLTGAPGRDGYGWMLGAGNTVIGIGHHLSFGNDTVAGNTLSPFAEHFQHRRPDGTVHPVDHTLTPSELAAIRRRLEGLRQEFATRGREQWYDAMLERLSELKNAAAPELPEDAVPVPGGGFLAEAGTIYINRYGGDENYGLFASVSADGVLFLDLKVGPETPSGSVMFADAMRALGDRVQAIEGNWFGRPGTLTDNLATFDATLQAGFTPEEAARYTHTGQLAAQYGFTEVSIDRTTLEGPPSEHVGVTVRFTRPDDTDGDTVPDPAHAHPLERTDEGPEFFDGNGWVSESVVPESDWSPRPDDVWSTLDRDGVAELLGQRWDLEVRGFDDLRVDVEVLREFARAIDDMLTLRPDAHLQAVEIGSSFDPAAFMDTWPETHAGRLRTAKVVMNIDWAANPHAWAAEAREGEARGFHIPGTGTRPIYAIVIHEFGHVLDFDGQGISRGMVVDALTRHFVDKYGWDGTMQPLLDWLAQLSAYSFMDADRYGRLNKPEALADAFLDVVLNGSAASEPAAVLYRLLNTVAAAHGVPDRGGEVQQLPPGSTSDNRPDSDHISRIDASDHRRSPEDRTGRQADELPPTDDGRPAAAHDPGGPAASDSDADWSPRPADEWSALDRDEIEQRLREHFGLEVEGFANSRVDPEVLREVARALDDVLTRYGIIDLRRIVIGPIPDDPDVYAHAWPAFADDGSLYTDRIVLNESFASDPAEFARWLRRDEANGIVPGSGARPVFSTIVHELGHALDHAGGKRARAGALDALFDHYEQTYAAIDVDDPAQVQRFHDWWHQLSFYGWDEGRFNAHEALAEAFTDVELNGEVASEPAKVLYWTLLDAIAQQSNSHAAFVDGTGLDPEGPGRRRSPDSGTTPSLEPDNPLQPTGTRGYRSHIPHPPHEFEVELPDFPHIAPMPPGPWPIPEPPASPEPPTPPERPQPPEWPDLPLPPNLPDLPGTPPPPELPDVPVPPQPELPDVPLPPDLPVPQPPQPDLPDLPGSPLPPELPDVPVPPQPELPDVPFPPDLPIPRPPQPPELPDLPPPPGLPDLSDPPRVPDQPVPSVPELPDFPGLPNPPAPPGAPTYPDGPAVQQPSWPNPQHSGSAPNPSMPPLPPMPPGQSGAAPGAHHRRPAERGNGPRTNGIDNSDRNGEIVVRPYTGFGAFASFDPTTGRLQAMPMDVRQLGGVFGDLGEIRAVFYRAAGRLALRLGEWVIDLDDPAVRVHWAHTARRMARFAITAGDAVVFDIGYQSIGGDLDMGLLIRDVLADPIRRTEMFK</sequence>
<feature type="compositionally biased region" description="Basic and acidic residues" evidence="2">
    <location>
        <begin position="1100"/>
        <end position="1133"/>
    </location>
</feature>
<feature type="compositionally biased region" description="Basic and acidic residues" evidence="2">
    <location>
        <begin position="736"/>
        <end position="746"/>
    </location>
</feature>
<feature type="region of interest" description="Disordered" evidence="2">
    <location>
        <begin position="339"/>
        <end position="873"/>
    </location>
</feature>
<keyword evidence="1" id="KW-0945">Host-virus interaction</keyword>
<dbReference type="SUPFAM" id="SSF158791">
    <property type="entry name" value="MgtE N-terminal domain-like"/>
    <property type="match status" value="1"/>
</dbReference>
<feature type="region of interest" description="Disordered" evidence="2">
    <location>
        <begin position="2747"/>
        <end position="2775"/>
    </location>
</feature>
<dbReference type="Proteomes" id="UP000586827">
    <property type="component" value="Unassembled WGS sequence"/>
</dbReference>
<feature type="compositionally biased region" description="Low complexity" evidence="2">
    <location>
        <begin position="572"/>
        <end position="583"/>
    </location>
</feature>
<feature type="compositionally biased region" description="Pro residues" evidence="2">
    <location>
        <begin position="4183"/>
        <end position="4197"/>
    </location>
</feature>
<feature type="compositionally biased region" description="Basic and acidic residues" evidence="2">
    <location>
        <begin position="5271"/>
        <end position="5281"/>
    </location>
</feature>
<feature type="compositionally biased region" description="Basic and acidic residues" evidence="2">
    <location>
        <begin position="673"/>
        <end position="682"/>
    </location>
</feature>
<evidence type="ECO:0000313" key="5">
    <source>
        <dbReference type="Proteomes" id="UP000586827"/>
    </source>
</evidence>
<feature type="compositionally biased region" description="Low complexity" evidence="2">
    <location>
        <begin position="2580"/>
        <end position="2591"/>
    </location>
</feature>
<dbReference type="PANTHER" id="PTHR13037">
    <property type="entry name" value="FORMIN"/>
    <property type="match status" value="1"/>
</dbReference>
<feature type="compositionally biased region" description="Low complexity" evidence="2">
    <location>
        <begin position="1235"/>
        <end position="1247"/>
    </location>
</feature>
<feature type="compositionally biased region" description="Low complexity" evidence="2">
    <location>
        <begin position="1134"/>
        <end position="1148"/>
    </location>
</feature>
<feature type="compositionally biased region" description="Polar residues" evidence="2">
    <location>
        <begin position="726"/>
        <end position="735"/>
    </location>
</feature>
<dbReference type="Pfam" id="PF25547">
    <property type="entry name" value="WXG100_2"/>
    <property type="match status" value="1"/>
</dbReference>
<feature type="region of interest" description="Disordered" evidence="2">
    <location>
        <begin position="1607"/>
        <end position="1631"/>
    </location>
</feature>
<protein>
    <recommendedName>
        <fullName evidence="3">Outer membrane channel protein CpnT-like N-terminal domain-containing protein</fullName>
    </recommendedName>
</protein>
<evidence type="ECO:0000256" key="2">
    <source>
        <dbReference type="SAM" id="MobiDB-lite"/>
    </source>
</evidence>
<feature type="compositionally biased region" description="Low complexity" evidence="2">
    <location>
        <begin position="420"/>
        <end position="434"/>
    </location>
</feature>
<feature type="region of interest" description="Disordered" evidence="2">
    <location>
        <begin position="2274"/>
        <end position="2444"/>
    </location>
</feature>
<feature type="region of interest" description="Disordered" evidence="2">
    <location>
        <begin position="1311"/>
        <end position="1377"/>
    </location>
</feature>
<organism evidence="4 5">
    <name type="scientific">Nocardia uniformis</name>
    <dbReference type="NCBI Taxonomy" id="53432"/>
    <lineage>
        <taxon>Bacteria</taxon>
        <taxon>Bacillati</taxon>
        <taxon>Actinomycetota</taxon>
        <taxon>Actinomycetes</taxon>
        <taxon>Mycobacteriales</taxon>
        <taxon>Nocardiaceae</taxon>
        <taxon>Nocardia</taxon>
    </lineage>
</organism>
<gene>
    <name evidence="4" type="ORF">HLB23_18665</name>
</gene>
<feature type="compositionally biased region" description="Acidic residues" evidence="2">
    <location>
        <begin position="999"/>
        <end position="1013"/>
    </location>
</feature>
<feature type="compositionally biased region" description="Basic and acidic residues" evidence="2">
    <location>
        <begin position="854"/>
        <end position="865"/>
    </location>
</feature>
<feature type="compositionally biased region" description="Basic and acidic residues" evidence="2">
    <location>
        <begin position="1080"/>
        <end position="1093"/>
    </location>
</feature>
<accession>A0A849C7K6</accession>
<feature type="region of interest" description="Disordered" evidence="2">
    <location>
        <begin position="1881"/>
        <end position="1910"/>
    </location>
</feature>
<reference evidence="4 5" key="1">
    <citation type="submission" date="2020-05" db="EMBL/GenBank/DDBJ databases">
        <title>MicrobeNet Type strains.</title>
        <authorList>
            <person name="Nicholson A.C."/>
        </authorList>
    </citation>
    <scope>NUCLEOTIDE SEQUENCE [LARGE SCALE GENOMIC DNA]</scope>
    <source>
        <strain evidence="4 5">JCM 3224</strain>
    </source>
</reference>
<dbReference type="PANTHER" id="PTHR13037:SF24">
    <property type="entry name" value="POLYCOMB PROTEIN PCL-RELATED"/>
    <property type="match status" value="1"/>
</dbReference>